<keyword evidence="3" id="KW-1185">Reference proteome</keyword>
<accession>A0A251RT44</accession>
<dbReference type="EMBL" id="MNCJ02000326">
    <property type="protein sequence ID" value="KAF5780837.1"/>
    <property type="molecule type" value="Genomic_DNA"/>
</dbReference>
<evidence type="ECO:0000313" key="2">
    <source>
        <dbReference type="EMBL" id="OTF87638.1"/>
    </source>
</evidence>
<reference evidence="1" key="3">
    <citation type="submission" date="2020-06" db="EMBL/GenBank/DDBJ databases">
        <title>Helianthus annuus Genome sequencing and assembly Release 2.</title>
        <authorList>
            <person name="Gouzy J."/>
            <person name="Langlade N."/>
            <person name="Munos S."/>
        </authorList>
    </citation>
    <scope>NUCLEOTIDE SEQUENCE</scope>
    <source>
        <tissue evidence="1">Leaves</tissue>
    </source>
</reference>
<dbReference type="AlphaFoldDB" id="A0A251RT44"/>
<gene>
    <name evidence="2" type="ORF">HannXRQ_Chr17g0564101</name>
    <name evidence="1" type="ORF">HanXRQr2_Chr11g0476481</name>
</gene>
<evidence type="ECO:0000313" key="1">
    <source>
        <dbReference type="EMBL" id="KAF5780837.1"/>
    </source>
</evidence>
<proteinExistence type="predicted"/>
<reference evidence="1 3" key="1">
    <citation type="journal article" date="2017" name="Nature">
        <title>The sunflower genome provides insights into oil metabolism, flowering and Asterid evolution.</title>
        <authorList>
            <person name="Badouin H."/>
            <person name="Gouzy J."/>
            <person name="Grassa C.J."/>
            <person name="Murat F."/>
            <person name="Staton S.E."/>
            <person name="Cottret L."/>
            <person name="Lelandais-Briere C."/>
            <person name="Owens G.L."/>
            <person name="Carrere S."/>
            <person name="Mayjonade B."/>
            <person name="Legrand L."/>
            <person name="Gill N."/>
            <person name="Kane N.C."/>
            <person name="Bowers J.E."/>
            <person name="Hubner S."/>
            <person name="Bellec A."/>
            <person name="Berard A."/>
            <person name="Berges H."/>
            <person name="Blanchet N."/>
            <person name="Boniface M.C."/>
            <person name="Brunel D."/>
            <person name="Catrice O."/>
            <person name="Chaidir N."/>
            <person name="Claudel C."/>
            <person name="Donnadieu C."/>
            <person name="Faraut T."/>
            <person name="Fievet G."/>
            <person name="Helmstetter N."/>
            <person name="King M."/>
            <person name="Knapp S.J."/>
            <person name="Lai Z."/>
            <person name="Le Paslier M.C."/>
            <person name="Lippi Y."/>
            <person name="Lorenzon L."/>
            <person name="Mandel J.R."/>
            <person name="Marage G."/>
            <person name="Marchand G."/>
            <person name="Marquand E."/>
            <person name="Bret-Mestries E."/>
            <person name="Morien E."/>
            <person name="Nambeesan S."/>
            <person name="Nguyen T."/>
            <person name="Pegot-Espagnet P."/>
            <person name="Pouilly N."/>
            <person name="Raftis F."/>
            <person name="Sallet E."/>
            <person name="Schiex T."/>
            <person name="Thomas J."/>
            <person name="Vandecasteele C."/>
            <person name="Vares D."/>
            <person name="Vear F."/>
            <person name="Vautrin S."/>
            <person name="Crespi M."/>
            <person name="Mangin B."/>
            <person name="Burke J.M."/>
            <person name="Salse J."/>
            <person name="Munos S."/>
            <person name="Vincourt P."/>
            <person name="Rieseberg L.H."/>
            <person name="Langlade N.B."/>
        </authorList>
    </citation>
    <scope>NUCLEOTIDE SEQUENCE [LARGE SCALE GENOMIC DNA]</scope>
    <source>
        <strain evidence="3">cv. SF193</strain>
        <tissue evidence="1">Leaves</tissue>
    </source>
</reference>
<dbReference type="EMBL" id="CM007906">
    <property type="protein sequence ID" value="OTF87638.1"/>
    <property type="molecule type" value="Genomic_DNA"/>
</dbReference>
<organism evidence="2 3">
    <name type="scientific">Helianthus annuus</name>
    <name type="common">Common sunflower</name>
    <dbReference type="NCBI Taxonomy" id="4232"/>
    <lineage>
        <taxon>Eukaryota</taxon>
        <taxon>Viridiplantae</taxon>
        <taxon>Streptophyta</taxon>
        <taxon>Embryophyta</taxon>
        <taxon>Tracheophyta</taxon>
        <taxon>Spermatophyta</taxon>
        <taxon>Magnoliopsida</taxon>
        <taxon>eudicotyledons</taxon>
        <taxon>Gunneridae</taxon>
        <taxon>Pentapetalae</taxon>
        <taxon>asterids</taxon>
        <taxon>campanulids</taxon>
        <taxon>Asterales</taxon>
        <taxon>Asteraceae</taxon>
        <taxon>Asteroideae</taxon>
        <taxon>Heliantheae alliance</taxon>
        <taxon>Heliantheae</taxon>
        <taxon>Helianthus</taxon>
    </lineage>
</organism>
<evidence type="ECO:0000313" key="3">
    <source>
        <dbReference type="Proteomes" id="UP000215914"/>
    </source>
</evidence>
<name>A0A251RT44_HELAN</name>
<sequence>MLKPLTCMSREGIFVFSPLKKQYKCIFSLLPDANGKIRVPTKPNCLSPDSEILSFQIIPKNPIGLFMKAVQHKGTYNGASLVWKISSITHILDC</sequence>
<dbReference type="Gramene" id="mRNA:HanXRQr2_Chr11g0476481">
    <property type="protein sequence ID" value="CDS:HanXRQr2_Chr11g0476481.1"/>
    <property type="gene ID" value="HanXRQr2_Chr11g0476481"/>
</dbReference>
<protein>
    <submittedName>
        <fullName evidence="2">Uncharacterized protein</fullName>
    </submittedName>
</protein>
<reference evidence="2" key="2">
    <citation type="submission" date="2017-02" db="EMBL/GenBank/DDBJ databases">
        <title>Sunflower complete genome.</title>
        <authorList>
            <person name="Langlade N."/>
            <person name="Munos S."/>
        </authorList>
    </citation>
    <scope>NUCLEOTIDE SEQUENCE [LARGE SCALE GENOMIC DNA]</scope>
    <source>
        <tissue evidence="2">Leaves</tissue>
    </source>
</reference>
<dbReference type="InParanoid" id="A0A251RT44"/>
<dbReference type="Proteomes" id="UP000215914">
    <property type="component" value="Chromosome 17"/>
</dbReference>